<dbReference type="PANTHER" id="PTHR43280:SF27">
    <property type="entry name" value="TRANSCRIPTIONAL REGULATOR MTLR"/>
    <property type="match status" value="1"/>
</dbReference>
<gene>
    <name evidence="5" type="ORF">SAMN05216490_1610</name>
</gene>
<dbReference type="EMBL" id="LT629740">
    <property type="protein sequence ID" value="SDS68555.1"/>
    <property type="molecule type" value="Genomic_DNA"/>
</dbReference>
<dbReference type="SMART" id="SM00342">
    <property type="entry name" value="HTH_ARAC"/>
    <property type="match status" value="1"/>
</dbReference>
<dbReference type="InterPro" id="IPR018060">
    <property type="entry name" value="HTH_AraC"/>
</dbReference>
<dbReference type="Proteomes" id="UP000199679">
    <property type="component" value="Chromosome I"/>
</dbReference>
<evidence type="ECO:0000313" key="6">
    <source>
        <dbReference type="Proteomes" id="UP000199679"/>
    </source>
</evidence>
<dbReference type="InterPro" id="IPR009057">
    <property type="entry name" value="Homeodomain-like_sf"/>
</dbReference>
<evidence type="ECO:0000313" key="5">
    <source>
        <dbReference type="EMBL" id="SDS68555.1"/>
    </source>
</evidence>
<keyword evidence="6" id="KW-1185">Reference proteome</keyword>
<dbReference type="PANTHER" id="PTHR43280">
    <property type="entry name" value="ARAC-FAMILY TRANSCRIPTIONAL REGULATOR"/>
    <property type="match status" value="1"/>
</dbReference>
<keyword evidence="2" id="KW-0238">DNA-binding</keyword>
<keyword evidence="1" id="KW-0805">Transcription regulation</keyword>
<dbReference type="Pfam" id="PF12833">
    <property type="entry name" value="HTH_18"/>
    <property type="match status" value="1"/>
</dbReference>
<protein>
    <submittedName>
        <fullName evidence="5">Helix-turn-helix domain-containing protein</fullName>
    </submittedName>
</protein>
<dbReference type="InterPro" id="IPR020449">
    <property type="entry name" value="Tscrpt_reg_AraC-type_HTH"/>
</dbReference>
<name>A0A1H1U7L5_MUCMA</name>
<dbReference type="AlphaFoldDB" id="A0A1H1U7L5"/>
<dbReference type="SUPFAM" id="SSF46689">
    <property type="entry name" value="Homeodomain-like"/>
    <property type="match status" value="2"/>
</dbReference>
<feature type="domain" description="HTH araC/xylS-type" evidence="4">
    <location>
        <begin position="185"/>
        <end position="283"/>
    </location>
</feature>
<dbReference type="SUPFAM" id="SSF51215">
    <property type="entry name" value="Regulatory protein AraC"/>
    <property type="match status" value="1"/>
</dbReference>
<accession>A0A1H1U7L5</accession>
<keyword evidence="3" id="KW-0804">Transcription</keyword>
<reference evidence="5 6" key="1">
    <citation type="submission" date="2016-10" db="EMBL/GenBank/DDBJ databases">
        <authorList>
            <person name="de Groot N.N."/>
        </authorList>
    </citation>
    <scope>NUCLEOTIDE SEQUENCE [LARGE SCALE GENOMIC DNA]</scope>
    <source>
        <strain evidence="5 6">MP1X4</strain>
    </source>
</reference>
<evidence type="ECO:0000256" key="2">
    <source>
        <dbReference type="ARBA" id="ARBA00023125"/>
    </source>
</evidence>
<dbReference type="GO" id="GO:0003700">
    <property type="term" value="F:DNA-binding transcription factor activity"/>
    <property type="evidence" value="ECO:0007669"/>
    <property type="project" value="InterPro"/>
</dbReference>
<organism evidence="5 6">
    <name type="scientific">Mucilaginibacter mallensis</name>
    <dbReference type="NCBI Taxonomy" id="652787"/>
    <lineage>
        <taxon>Bacteria</taxon>
        <taxon>Pseudomonadati</taxon>
        <taxon>Bacteroidota</taxon>
        <taxon>Sphingobacteriia</taxon>
        <taxon>Sphingobacteriales</taxon>
        <taxon>Sphingobacteriaceae</taxon>
        <taxon>Mucilaginibacter</taxon>
    </lineage>
</organism>
<dbReference type="InterPro" id="IPR037923">
    <property type="entry name" value="HTH-like"/>
</dbReference>
<proteinExistence type="predicted"/>
<dbReference type="GO" id="GO:0043565">
    <property type="term" value="F:sequence-specific DNA binding"/>
    <property type="evidence" value="ECO:0007669"/>
    <property type="project" value="InterPro"/>
</dbReference>
<evidence type="ECO:0000256" key="1">
    <source>
        <dbReference type="ARBA" id="ARBA00023015"/>
    </source>
</evidence>
<evidence type="ECO:0000259" key="4">
    <source>
        <dbReference type="PROSITE" id="PS01124"/>
    </source>
</evidence>
<dbReference type="OrthoDB" id="9787988at2"/>
<dbReference type="PRINTS" id="PR00032">
    <property type="entry name" value="HTHARAC"/>
</dbReference>
<dbReference type="STRING" id="652787.SAMN05216490_1610"/>
<dbReference type="RefSeq" id="WP_091371083.1">
    <property type="nucleotide sequence ID" value="NZ_LT629740.1"/>
</dbReference>
<evidence type="ECO:0000256" key="3">
    <source>
        <dbReference type="ARBA" id="ARBA00023163"/>
    </source>
</evidence>
<dbReference type="Gene3D" id="1.10.10.60">
    <property type="entry name" value="Homeodomain-like"/>
    <property type="match status" value="2"/>
</dbReference>
<sequence>MNRNIMKEITPLTDNDCFTIFSRTKKVFDFPLHYHDEYELNFILNGKGVKRIMGNSEAVIDDMELVLVGPSLYHGWFTHECKEENITEVTIQFHKDLFDEKLLNRNQLSLIKKMFENAQCGILFSQETIINVADRILKLKTMSGFDSALELMSLLYDLSVAKNSKMLSDPGHLCKDYNYKNEKVEKVFEYLNKNFNKQIALTEMAKIVDMSEAAFARFIKKRTGMSFVNILNEIRVGHASKILIDSTNTISEIAYQCGFNNLSYFNRIFKEKKIVGPKEYRRTYAGAEIFV</sequence>
<dbReference type="PROSITE" id="PS01124">
    <property type="entry name" value="HTH_ARAC_FAMILY_2"/>
    <property type="match status" value="1"/>
</dbReference>